<keyword evidence="5 7" id="KW-0408">Iron</keyword>
<dbReference type="InterPro" id="IPR002401">
    <property type="entry name" value="Cyt_P450_E_grp-I"/>
</dbReference>
<dbReference type="GO" id="GO:0020037">
    <property type="term" value="F:heme binding"/>
    <property type="evidence" value="ECO:0007669"/>
    <property type="project" value="InterPro"/>
</dbReference>
<dbReference type="InterPro" id="IPR017972">
    <property type="entry name" value="Cyt_P450_CS"/>
</dbReference>
<sequence length="542" mass="61726">MPSISSIAAIVAALAIVARLLLIGRRPKNYPPGPPTLPLLGNIHQMPTRDAHLQFEKWAREYGPVYSLMLGTQCLIVLSSDEAVKELLDRRSGIYSDRQEMYIGQVLCSGGLRLLMMGYGPTWRMFRKMVHGLLNVVTSKNYVPYQMLENKQMLYEFLTQPDDFLKHIRRYSNALTTTMVFGWRTPTYEDAKMKQLFDGFSEFAEINQTGAAAFIDFFPLLRKLPAFLLPTQNKARELHKHEKALYKGHWLKAKEDIRNNNIKPCFCIGMYEAQKRDGFSDDQASYISGTLLEAGSDTTSSTLYAFVQAMLLFPDVQRKAQEEIDRVIGPDRLPVMDDLQDLQYIRACMKESLRWMPTTILGAVPHAVTQDDEYMGYFIPKGAGVMNNVWGIHMDPKRHPNPRKFNPDRYKDDKQSLGDAAANPDASKRDAFTFGAGRRICPGIHVAERSLFLGMSRILWAFDIRPALDESGKEIIPDKDRLTQGFVCMPEEFPATITPRSRERAEMVRREWEAAEKENLDPETKQWVVSPVEQGKALRGVA</sequence>
<dbReference type="Proteomes" id="UP000054771">
    <property type="component" value="Unassembled WGS sequence"/>
</dbReference>
<comment type="similarity">
    <text evidence="2 8">Belongs to the cytochrome P450 family.</text>
</comment>
<dbReference type="PRINTS" id="PR00385">
    <property type="entry name" value="P450"/>
</dbReference>
<keyword evidence="3 7" id="KW-0479">Metal-binding</keyword>
<proteinExistence type="inferred from homology"/>
<dbReference type="OMA" id="RQEMYIG"/>
<dbReference type="GO" id="GO:0004497">
    <property type="term" value="F:monooxygenase activity"/>
    <property type="evidence" value="ECO:0007669"/>
    <property type="project" value="UniProtKB-KW"/>
</dbReference>
<dbReference type="STRING" id="454130.A0A0U5FWP2"/>
<feature type="compositionally biased region" description="Basic and acidic residues" evidence="9">
    <location>
        <begin position="405"/>
        <end position="416"/>
    </location>
</feature>
<dbReference type="GO" id="GO:0005506">
    <property type="term" value="F:iron ion binding"/>
    <property type="evidence" value="ECO:0007669"/>
    <property type="project" value="InterPro"/>
</dbReference>
<evidence type="ECO:0000256" key="9">
    <source>
        <dbReference type="SAM" id="MobiDB-lite"/>
    </source>
</evidence>
<evidence type="ECO:0000256" key="6">
    <source>
        <dbReference type="ARBA" id="ARBA00023033"/>
    </source>
</evidence>
<evidence type="ECO:0000256" key="2">
    <source>
        <dbReference type="ARBA" id="ARBA00010617"/>
    </source>
</evidence>
<evidence type="ECO:0000256" key="1">
    <source>
        <dbReference type="ARBA" id="ARBA00001971"/>
    </source>
</evidence>
<dbReference type="OrthoDB" id="1103324at2759"/>
<evidence type="ECO:0000256" key="7">
    <source>
        <dbReference type="PIRSR" id="PIRSR602401-1"/>
    </source>
</evidence>
<dbReference type="Gene3D" id="1.10.630.10">
    <property type="entry name" value="Cytochrome P450"/>
    <property type="match status" value="1"/>
</dbReference>
<keyword evidence="4 8" id="KW-0560">Oxidoreductase</keyword>
<dbReference type="GO" id="GO:0016705">
    <property type="term" value="F:oxidoreductase activity, acting on paired donors, with incorporation or reduction of molecular oxygen"/>
    <property type="evidence" value="ECO:0007669"/>
    <property type="project" value="InterPro"/>
</dbReference>
<dbReference type="InterPro" id="IPR001128">
    <property type="entry name" value="Cyt_P450"/>
</dbReference>
<gene>
    <name evidence="11" type="ORF">ASPCAL04893</name>
</gene>
<feature type="transmembrane region" description="Helical" evidence="10">
    <location>
        <begin position="6"/>
        <end position="22"/>
    </location>
</feature>
<keyword evidence="10" id="KW-1133">Transmembrane helix</keyword>
<reference evidence="12" key="1">
    <citation type="journal article" date="2016" name="Genome Announc.">
        <title>Draft genome sequences of fungus Aspergillus calidoustus.</title>
        <authorList>
            <person name="Horn F."/>
            <person name="Linde J."/>
            <person name="Mattern D.J."/>
            <person name="Walther G."/>
            <person name="Guthke R."/>
            <person name="Scherlach K."/>
            <person name="Martin K."/>
            <person name="Brakhage A.A."/>
            <person name="Petzke L."/>
            <person name="Valiante V."/>
        </authorList>
    </citation>
    <scope>NUCLEOTIDE SEQUENCE [LARGE SCALE GENOMIC DNA]</scope>
    <source>
        <strain evidence="12">SF006504</strain>
    </source>
</reference>
<evidence type="ECO:0000256" key="10">
    <source>
        <dbReference type="SAM" id="Phobius"/>
    </source>
</evidence>
<evidence type="ECO:0000256" key="3">
    <source>
        <dbReference type="ARBA" id="ARBA00022723"/>
    </source>
</evidence>
<evidence type="ECO:0000256" key="8">
    <source>
        <dbReference type="RuleBase" id="RU000461"/>
    </source>
</evidence>
<feature type="binding site" description="axial binding residue" evidence="7">
    <location>
        <position position="441"/>
    </location>
    <ligand>
        <name>heme</name>
        <dbReference type="ChEBI" id="CHEBI:30413"/>
    </ligand>
    <ligandPart>
        <name>Fe</name>
        <dbReference type="ChEBI" id="CHEBI:18248"/>
    </ligandPart>
</feature>
<keyword evidence="12" id="KW-1185">Reference proteome</keyword>
<dbReference type="PROSITE" id="PS00086">
    <property type="entry name" value="CYTOCHROME_P450"/>
    <property type="match status" value="1"/>
</dbReference>
<dbReference type="SUPFAM" id="SSF48264">
    <property type="entry name" value="Cytochrome P450"/>
    <property type="match status" value="1"/>
</dbReference>
<protein>
    <submittedName>
        <fullName evidence="11">Putative Cytochrome P450</fullName>
    </submittedName>
</protein>
<feature type="region of interest" description="Disordered" evidence="9">
    <location>
        <begin position="397"/>
        <end position="424"/>
    </location>
</feature>
<dbReference type="EMBL" id="CDMC01000004">
    <property type="protein sequence ID" value="CEL03747.1"/>
    <property type="molecule type" value="Genomic_DNA"/>
</dbReference>
<dbReference type="InterPro" id="IPR036396">
    <property type="entry name" value="Cyt_P450_sf"/>
</dbReference>
<evidence type="ECO:0000256" key="5">
    <source>
        <dbReference type="ARBA" id="ARBA00023004"/>
    </source>
</evidence>
<keyword evidence="10" id="KW-0812">Transmembrane</keyword>
<keyword evidence="10" id="KW-0472">Membrane</keyword>
<evidence type="ECO:0000313" key="11">
    <source>
        <dbReference type="EMBL" id="CEL03747.1"/>
    </source>
</evidence>
<dbReference type="InterPro" id="IPR050364">
    <property type="entry name" value="Cytochrome_P450_fung"/>
</dbReference>
<dbReference type="Pfam" id="PF00067">
    <property type="entry name" value="p450"/>
    <property type="match status" value="1"/>
</dbReference>
<comment type="cofactor">
    <cofactor evidence="1 7">
        <name>heme</name>
        <dbReference type="ChEBI" id="CHEBI:30413"/>
    </cofactor>
</comment>
<keyword evidence="6 8" id="KW-0503">Monooxygenase</keyword>
<dbReference type="AlphaFoldDB" id="A0A0U5FWP2"/>
<dbReference type="PANTHER" id="PTHR46300:SF2">
    <property type="entry name" value="CYTOCHROME P450 MONOOXYGENASE ALNH-RELATED"/>
    <property type="match status" value="1"/>
</dbReference>
<evidence type="ECO:0000313" key="12">
    <source>
        <dbReference type="Proteomes" id="UP000054771"/>
    </source>
</evidence>
<dbReference type="CDD" id="cd11065">
    <property type="entry name" value="CYP64-like"/>
    <property type="match status" value="1"/>
</dbReference>
<keyword evidence="7 8" id="KW-0349">Heme</keyword>
<evidence type="ECO:0000256" key="4">
    <source>
        <dbReference type="ARBA" id="ARBA00023002"/>
    </source>
</evidence>
<name>A0A0U5FWP2_ASPCI</name>
<dbReference type="PANTHER" id="PTHR46300">
    <property type="entry name" value="P450, PUTATIVE (EUROFUNG)-RELATED-RELATED"/>
    <property type="match status" value="1"/>
</dbReference>
<dbReference type="PRINTS" id="PR00463">
    <property type="entry name" value="EP450I"/>
</dbReference>
<accession>A0A0U5FWP2</accession>
<organism evidence="11 12">
    <name type="scientific">Aspergillus calidoustus</name>
    <dbReference type="NCBI Taxonomy" id="454130"/>
    <lineage>
        <taxon>Eukaryota</taxon>
        <taxon>Fungi</taxon>
        <taxon>Dikarya</taxon>
        <taxon>Ascomycota</taxon>
        <taxon>Pezizomycotina</taxon>
        <taxon>Eurotiomycetes</taxon>
        <taxon>Eurotiomycetidae</taxon>
        <taxon>Eurotiales</taxon>
        <taxon>Aspergillaceae</taxon>
        <taxon>Aspergillus</taxon>
        <taxon>Aspergillus subgen. Nidulantes</taxon>
    </lineage>
</organism>